<dbReference type="EMBL" id="VDMD01000032">
    <property type="protein sequence ID" value="TRM58956.1"/>
    <property type="molecule type" value="Genomic_DNA"/>
</dbReference>
<proteinExistence type="predicted"/>
<name>A0A550C2L1_9AGAR</name>
<reference evidence="2 3" key="1">
    <citation type="journal article" date="2019" name="New Phytol.">
        <title>Comparative genomics reveals unique wood-decay strategies and fruiting body development in the Schizophyllaceae.</title>
        <authorList>
            <person name="Almasi E."/>
            <person name="Sahu N."/>
            <person name="Krizsan K."/>
            <person name="Balint B."/>
            <person name="Kovacs G.M."/>
            <person name="Kiss B."/>
            <person name="Cseklye J."/>
            <person name="Drula E."/>
            <person name="Henrissat B."/>
            <person name="Nagy I."/>
            <person name="Chovatia M."/>
            <person name="Adam C."/>
            <person name="LaButti K."/>
            <person name="Lipzen A."/>
            <person name="Riley R."/>
            <person name="Grigoriev I.V."/>
            <person name="Nagy L.G."/>
        </authorList>
    </citation>
    <scope>NUCLEOTIDE SEQUENCE [LARGE SCALE GENOMIC DNA]</scope>
    <source>
        <strain evidence="2 3">NL-1724</strain>
    </source>
</reference>
<gene>
    <name evidence="2" type="ORF">BD626DRAFT_177932</name>
</gene>
<evidence type="ECO:0000313" key="2">
    <source>
        <dbReference type="EMBL" id="TRM58956.1"/>
    </source>
</evidence>
<organism evidence="2 3">
    <name type="scientific">Schizophyllum amplum</name>
    <dbReference type="NCBI Taxonomy" id="97359"/>
    <lineage>
        <taxon>Eukaryota</taxon>
        <taxon>Fungi</taxon>
        <taxon>Dikarya</taxon>
        <taxon>Basidiomycota</taxon>
        <taxon>Agaricomycotina</taxon>
        <taxon>Agaricomycetes</taxon>
        <taxon>Agaricomycetidae</taxon>
        <taxon>Agaricales</taxon>
        <taxon>Schizophyllaceae</taxon>
        <taxon>Schizophyllum</taxon>
    </lineage>
</organism>
<feature type="compositionally biased region" description="Low complexity" evidence="1">
    <location>
        <begin position="77"/>
        <end position="87"/>
    </location>
</feature>
<feature type="region of interest" description="Disordered" evidence="1">
    <location>
        <begin position="63"/>
        <end position="87"/>
    </location>
</feature>
<evidence type="ECO:0000313" key="3">
    <source>
        <dbReference type="Proteomes" id="UP000320762"/>
    </source>
</evidence>
<dbReference type="Proteomes" id="UP000320762">
    <property type="component" value="Unassembled WGS sequence"/>
</dbReference>
<protein>
    <submittedName>
        <fullName evidence="2">Uncharacterized protein</fullName>
    </submittedName>
</protein>
<sequence length="150" mass="16003">MRCEFTRSSPGVPTPILTRWTSDFQPFSSASSSSTSPVLVIAFLPLRHLSPSPRLLLASRASSSSSRLAPPLPPLTPSSSSLSPSSSSEALAVSSFSHLVLVLSPRPRSLTPSSPSHLWSAPLHSWCTISIEGCPGARSRLKDTQVHDLF</sequence>
<accession>A0A550C2L1</accession>
<dbReference type="AlphaFoldDB" id="A0A550C2L1"/>
<comment type="caution">
    <text evidence="2">The sequence shown here is derived from an EMBL/GenBank/DDBJ whole genome shotgun (WGS) entry which is preliminary data.</text>
</comment>
<evidence type="ECO:0000256" key="1">
    <source>
        <dbReference type="SAM" id="MobiDB-lite"/>
    </source>
</evidence>
<keyword evidence="3" id="KW-1185">Reference proteome</keyword>